<keyword evidence="3" id="KW-1185">Reference proteome</keyword>
<evidence type="ECO:0000259" key="2">
    <source>
        <dbReference type="PROSITE" id="PS51076"/>
    </source>
</evidence>
<organism evidence="3 4">
    <name type="scientific">Angiostrongylus cantonensis</name>
    <name type="common">Rat lungworm</name>
    <dbReference type="NCBI Taxonomy" id="6313"/>
    <lineage>
        <taxon>Eukaryota</taxon>
        <taxon>Metazoa</taxon>
        <taxon>Ecdysozoa</taxon>
        <taxon>Nematoda</taxon>
        <taxon>Chromadorea</taxon>
        <taxon>Rhabditida</taxon>
        <taxon>Rhabditina</taxon>
        <taxon>Rhabditomorpha</taxon>
        <taxon>Strongyloidea</taxon>
        <taxon>Metastrongylidae</taxon>
        <taxon>Angiostrongylus</taxon>
    </lineage>
</organism>
<protein>
    <submittedName>
        <fullName evidence="4">MH2 domain-containing protein</fullName>
    </submittedName>
</protein>
<evidence type="ECO:0000256" key="1">
    <source>
        <dbReference type="SAM" id="MobiDB-lite"/>
    </source>
</evidence>
<dbReference type="InterPro" id="IPR008984">
    <property type="entry name" value="SMAD_FHA_dom_sf"/>
</dbReference>
<dbReference type="Proteomes" id="UP000035642">
    <property type="component" value="Unassembled WGS sequence"/>
</dbReference>
<reference evidence="3" key="1">
    <citation type="submission" date="2012-09" db="EMBL/GenBank/DDBJ databases">
        <authorList>
            <person name="Martin A.A."/>
        </authorList>
    </citation>
    <scope>NUCLEOTIDE SEQUENCE</scope>
</reference>
<proteinExistence type="predicted"/>
<dbReference type="SUPFAM" id="SSF49879">
    <property type="entry name" value="SMAD/FHA domain"/>
    <property type="match status" value="1"/>
</dbReference>
<evidence type="ECO:0000313" key="4">
    <source>
        <dbReference type="WBParaSite" id="ACAC_0000620501-mRNA-1"/>
    </source>
</evidence>
<dbReference type="InterPro" id="IPR001132">
    <property type="entry name" value="SMAD_dom_Dwarfin-type"/>
</dbReference>
<feature type="domain" description="MH2" evidence="2">
    <location>
        <begin position="180"/>
        <end position="233"/>
    </location>
</feature>
<accession>A0A0K0D810</accession>
<dbReference type="GO" id="GO:0050793">
    <property type="term" value="P:regulation of developmental process"/>
    <property type="evidence" value="ECO:0007669"/>
    <property type="project" value="UniProtKB-ARBA"/>
</dbReference>
<name>A0A0K0D810_ANGCA</name>
<dbReference type="STRING" id="6313.A0A0K0D810"/>
<sequence>MLPSHATHQQQQLQTQHEYPHLRVFDDQIEGSQPVQNSKALMPISHQHLYQQHHALQLQKQRMQIASSSNLPSLQPSHLQQLGPIFIDPSLTRSQTHQHHLHSPETLSFENATQTQSTVFQSSQRIAVPSTSSDDKDKKLLKRPVPGQPYGNLLNAEFVLGNRLKVNSFEPPSCPVDSNWGCFVYYERETQIGRLQVKHANMYIDGGFGQASNRYCLGRENNPLREPDCHLVR</sequence>
<dbReference type="Gene3D" id="2.60.200.10">
    <property type="match status" value="1"/>
</dbReference>
<dbReference type="GO" id="GO:0009791">
    <property type="term" value="P:post-embryonic development"/>
    <property type="evidence" value="ECO:0007669"/>
    <property type="project" value="UniProtKB-ARBA"/>
</dbReference>
<evidence type="ECO:0000313" key="3">
    <source>
        <dbReference type="Proteomes" id="UP000035642"/>
    </source>
</evidence>
<dbReference type="PROSITE" id="PS51076">
    <property type="entry name" value="MH2"/>
    <property type="match status" value="1"/>
</dbReference>
<dbReference type="WBParaSite" id="ACAC_0000620501-mRNA-1">
    <property type="protein sequence ID" value="ACAC_0000620501-mRNA-1"/>
    <property type="gene ID" value="ACAC_0000620501"/>
</dbReference>
<dbReference type="GO" id="GO:0006355">
    <property type="term" value="P:regulation of DNA-templated transcription"/>
    <property type="evidence" value="ECO:0007669"/>
    <property type="project" value="InterPro"/>
</dbReference>
<feature type="region of interest" description="Disordered" evidence="1">
    <location>
        <begin position="120"/>
        <end position="146"/>
    </location>
</feature>
<dbReference type="GO" id="GO:0051239">
    <property type="term" value="P:regulation of multicellular organismal process"/>
    <property type="evidence" value="ECO:0007669"/>
    <property type="project" value="UniProtKB-ARBA"/>
</dbReference>
<reference evidence="4" key="2">
    <citation type="submission" date="2017-02" db="UniProtKB">
        <authorList>
            <consortium name="WormBaseParasite"/>
        </authorList>
    </citation>
    <scope>IDENTIFICATION</scope>
</reference>
<dbReference type="InterPro" id="IPR017855">
    <property type="entry name" value="SMAD-like_dom_sf"/>
</dbReference>
<dbReference type="AlphaFoldDB" id="A0A0K0D810"/>